<sequence length="633" mass="72195">KQHVTDIEEVLGALNTANVKLNVKKCALAKKELDYLGFRITHNGIKPMTANKNEFGKKHHGPTNDFTWTTQCQIAFETLTSKLSQYPLLAFPDGHSKLQLSTDASDVGIGGVLNQITKHGIRPITYLSRSLTPPEKKYSTVEKECLAIVWCIKKLHPYLYGEDFTVFTDHHPLCWLNKQSSHNGRLERWSLQLQEYTFDVKHVSGKRNCVADCLSRYPSDPPDDLADKQLDIMHPPKINSSLEQNAEVNNLTTSPLPARRQTLISFDPTKIEHEQLNDPTIKRIRQQLFNGQQVKSFILDNGVVYKLIQRSTTTPLQLPYVPRMLVNDLLMAHHTHPTAAHVGVTGTWNKLRDRYYWPGMHSSIQSFISSCQLCQQYKISRRTPAGHLQPTEIPQGVFEKINMDFIDPLPTSTQGHKYILVCNDYLSKYIIAQPCQDCSATTAAKFLVEQVTLVHGTPRVVVTDNGSHFTGQVYEAVASRLALVERIGTLTHKHPANWDEYISFVTHSYNTTKHSTTGLEPSKLVFGRNLVLPFDPPKNNIIFTAPNDYYVQLIRCLEETKQTAKQNIKHQQTIYKKHYDTGRRDRTLAIGQLIFVEQTPHKMKKFFPKWDGPYEVIKQTGRLNYEVGETQIQ</sequence>
<dbReference type="AlphaFoldDB" id="A0A815HYH6"/>
<keyword evidence="4" id="KW-0255">Endonuclease</keyword>
<dbReference type="InterPro" id="IPR001584">
    <property type="entry name" value="Integrase_cat-core"/>
</dbReference>
<dbReference type="Proteomes" id="UP000663829">
    <property type="component" value="Unassembled WGS sequence"/>
</dbReference>
<keyword evidence="10" id="KW-1185">Reference proteome</keyword>
<evidence type="ECO:0000313" key="9">
    <source>
        <dbReference type="EMBL" id="CAF4233698.1"/>
    </source>
</evidence>
<dbReference type="Gene3D" id="3.10.20.370">
    <property type="match status" value="1"/>
</dbReference>
<gene>
    <name evidence="8" type="ORF">GPM918_LOCUS31235</name>
    <name evidence="9" type="ORF">SRO942_LOCUS31871</name>
</gene>
<evidence type="ECO:0000259" key="7">
    <source>
        <dbReference type="PROSITE" id="PS50994"/>
    </source>
</evidence>
<dbReference type="SUPFAM" id="SSF56672">
    <property type="entry name" value="DNA/RNA polymerases"/>
    <property type="match status" value="1"/>
</dbReference>
<dbReference type="EMBL" id="CAJNOQ010015257">
    <property type="protein sequence ID" value="CAF1357989.1"/>
    <property type="molecule type" value="Genomic_DNA"/>
</dbReference>
<dbReference type="InterPro" id="IPR043128">
    <property type="entry name" value="Rev_trsase/Diguanyl_cyclase"/>
</dbReference>
<dbReference type="InterPro" id="IPR036397">
    <property type="entry name" value="RNaseH_sf"/>
</dbReference>
<keyword evidence="6" id="KW-0695">RNA-directed DNA polymerase</keyword>
<dbReference type="PROSITE" id="PS50994">
    <property type="entry name" value="INTEGRASE"/>
    <property type="match status" value="1"/>
</dbReference>
<keyword evidence="1" id="KW-0808">Transferase</keyword>
<comment type="caution">
    <text evidence="8">The sequence shown here is derived from an EMBL/GenBank/DDBJ whole genome shotgun (WGS) entry which is preliminary data.</text>
</comment>
<name>A0A815HYH6_9BILA</name>
<dbReference type="PANTHER" id="PTHR37984:SF5">
    <property type="entry name" value="PROTEIN NYNRIN-LIKE"/>
    <property type="match status" value="1"/>
</dbReference>
<accession>A0A815HYH6</accession>
<dbReference type="InterPro" id="IPR043502">
    <property type="entry name" value="DNA/RNA_pol_sf"/>
</dbReference>
<evidence type="ECO:0000256" key="2">
    <source>
        <dbReference type="ARBA" id="ARBA00022695"/>
    </source>
</evidence>
<keyword evidence="3" id="KW-0540">Nuclease</keyword>
<evidence type="ECO:0000256" key="5">
    <source>
        <dbReference type="ARBA" id="ARBA00022801"/>
    </source>
</evidence>
<dbReference type="Gene3D" id="1.10.340.70">
    <property type="match status" value="1"/>
</dbReference>
<dbReference type="GO" id="GO:0004519">
    <property type="term" value="F:endonuclease activity"/>
    <property type="evidence" value="ECO:0007669"/>
    <property type="project" value="UniProtKB-KW"/>
</dbReference>
<dbReference type="CDD" id="cd09274">
    <property type="entry name" value="RNase_HI_RT_Ty3"/>
    <property type="match status" value="1"/>
</dbReference>
<dbReference type="InterPro" id="IPR050951">
    <property type="entry name" value="Retrovirus_Pol_polyprotein"/>
</dbReference>
<dbReference type="Pfam" id="PF00665">
    <property type="entry name" value="rve"/>
    <property type="match status" value="1"/>
</dbReference>
<organism evidence="8 10">
    <name type="scientific">Didymodactylos carnosus</name>
    <dbReference type="NCBI Taxonomy" id="1234261"/>
    <lineage>
        <taxon>Eukaryota</taxon>
        <taxon>Metazoa</taxon>
        <taxon>Spiralia</taxon>
        <taxon>Gnathifera</taxon>
        <taxon>Rotifera</taxon>
        <taxon>Eurotatoria</taxon>
        <taxon>Bdelloidea</taxon>
        <taxon>Philodinida</taxon>
        <taxon>Philodinidae</taxon>
        <taxon>Didymodactylos</taxon>
    </lineage>
</organism>
<dbReference type="Gene3D" id="3.30.70.270">
    <property type="match status" value="1"/>
</dbReference>
<evidence type="ECO:0000256" key="6">
    <source>
        <dbReference type="ARBA" id="ARBA00022918"/>
    </source>
</evidence>
<evidence type="ECO:0000256" key="3">
    <source>
        <dbReference type="ARBA" id="ARBA00022722"/>
    </source>
</evidence>
<reference evidence="8" key="1">
    <citation type="submission" date="2021-02" db="EMBL/GenBank/DDBJ databases">
        <authorList>
            <person name="Nowell W R."/>
        </authorList>
    </citation>
    <scope>NUCLEOTIDE SEQUENCE</scope>
</reference>
<feature type="non-terminal residue" evidence="8">
    <location>
        <position position="1"/>
    </location>
</feature>
<dbReference type="SUPFAM" id="SSF53098">
    <property type="entry name" value="Ribonuclease H-like"/>
    <property type="match status" value="1"/>
</dbReference>
<dbReference type="Pfam" id="PF17921">
    <property type="entry name" value="Integrase_H2C2"/>
    <property type="match status" value="1"/>
</dbReference>
<dbReference type="InterPro" id="IPR012337">
    <property type="entry name" value="RNaseH-like_sf"/>
</dbReference>
<keyword evidence="2" id="KW-0548">Nucleotidyltransferase</keyword>
<dbReference type="GO" id="GO:0015074">
    <property type="term" value="P:DNA integration"/>
    <property type="evidence" value="ECO:0007669"/>
    <property type="project" value="InterPro"/>
</dbReference>
<dbReference type="Gene3D" id="3.30.420.10">
    <property type="entry name" value="Ribonuclease H-like superfamily/Ribonuclease H"/>
    <property type="match status" value="2"/>
</dbReference>
<evidence type="ECO:0000256" key="4">
    <source>
        <dbReference type="ARBA" id="ARBA00022759"/>
    </source>
</evidence>
<dbReference type="GO" id="GO:0003964">
    <property type="term" value="F:RNA-directed DNA polymerase activity"/>
    <property type="evidence" value="ECO:0007669"/>
    <property type="project" value="UniProtKB-KW"/>
</dbReference>
<evidence type="ECO:0000256" key="1">
    <source>
        <dbReference type="ARBA" id="ARBA00022679"/>
    </source>
</evidence>
<dbReference type="OrthoDB" id="775972at2759"/>
<proteinExistence type="predicted"/>
<dbReference type="FunFam" id="1.10.340.70:FF:000001">
    <property type="entry name" value="Retrovirus-related Pol polyprotein from transposon gypsy-like Protein"/>
    <property type="match status" value="1"/>
</dbReference>
<dbReference type="Proteomes" id="UP000681722">
    <property type="component" value="Unassembled WGS sequence"/>
</dbReference>
<evidence type="ECO:0000313" key="8">
    <source>
        <dbReference type="EMBL" id="CAF1357989.1"/>
    </source>
</evidence>
<feature type="domain" description="Integrase catalytic" evidence="7">
    <location>
        <begin position="390"/>
        <end position="554"/>
    </location>
</feature>
<evidence type="ECO:0000313" key="10">
    <source>
        <dbReference type="Proteomes" id="UP000663829"/>
    </source>
</evidence>
<dbReference type="InterPro" id="IPR041588">
    <property type="entry name" value="Integrase_H2C2"/>
</dbReference>
<dbReference type="PANTHER" id="PTHR37984">
    <property type="entry name" value="PROTEIN CBG26694"/>
    <property type="match status" value="1"/>
</dbReference>
<dbReference type="EMBL" id="CAJOBC010068278">
    <property type="protein sequence ID" value="CAF4233698.1"/>
    <property type="molecule type" value="Genomic_DNA"/>
</dbReference>
<dbReference type="InterPro" id="IPR041373">
    <property type="entry name" value="RT_RNaseH"/>
</dbReference>
<dbReference type="GO" id="GO:0003676">
    <property type="term" value="F:nucleic acid binding"/>
    <property type="evidence" value="ECO:0007669"/>
    <property type="project" value="InterPro"/>
</dbReference>
<dbReference type="GO" id="GO:0016787">
    <property type="term" value="F:hydrolase activity"/>
    <property type="evidence" value="ECO:0007669"/>
    <property type="project" value="UniProtKB-KW"/>
</dbReference>
<protein>
    <recommendedName>
        <fullName evidence="7">Integrase catalytic domain-containing protein</fullName>
    </recommendedName>
</protein>
<dbReference type="FunFam" id="3.10.20.370:FF:000001">
    <property type="entry name" value="Retrovirus-related Pol polyprotein from transposon 17.6-like protein"/>
    <property type="match status" value="1"/>
</dbReference>
<dbReference type="Pfam" id="PF17917">
    <property type="entry name" value="RT_RNaseH"/>
    <property type="match status" value="1"/>
</dbReference>
<keyword evidence="5" id="KW-0378">Hydrolase</keyword>